<feature type="domain" description="C-type lectin" evidence="2">
    <location>
        <begin position="50"/>
        <end position="168"/>
    </location>
</feature>
<accession>A0A3B3WLK8</accession>
<dbReference type="InterPro" id="IPR016187">
    <property type="entry name" value="CTDL_fold"/>
</dbReference>
<dbReference type="PANTHER" id="PTHR45784">
    <property type="entry name" value="C-TYPE LECTIN DOMAIN FAMILY 20 MEMBER A-RELATED"/>
    <property type="match status" value="1"/>
</dbReference>
<dbReference type="Ensembl" id="ENSPMET00000010600.1">
    <property type="protein sequence ID" value="ENSPMEP00000003602.1"/>
    <property type="gene ID" value="ENSPMEG00000004753.1"/>
</dbReference>
<evidence type="ECO:0000313" key="4">
    <source>
        <dbReference type="Proteomes" id="UP000261480"/>
    </source>
</evidence>
<dbReference type="SMART" id="SM00034">
    <property type="entry name" value="CLECT"/>
    <property type="match status" value="1"/>
</dbReference>
<dbReference type="AlphaFoldDB" id="A0A3B3WLK8"/>
<dbReference type="PROSITE" id="PS50041">
    <property type="entry name" value="C_TYPE_LECTIN_2"/>
    <property type="match status" value="1"/>
</dbReference>
<dbReference type="InterPro" id="IPR016186">
    <property type="entry name" value="C-type_lectin-like/link_sf"/>
</dbReference>
<keyword evidence="4" id="KW-1185">Reference proteome</keyword>
<dbReference type="PROSITE" id="PS00615">
    <property type="entry name" value="C_TYPE_LECTIN_1"/>
    <property type="match status" value="1"/>
</dbReference>
<sequence>YFFFHSLMPPAMTLQPPRGCAPHFGNHCPIVFHKLFSWQKWDSSWFEYLKEKYSNYFSLDMCNKTWTEAQQYCREKHTDLVTVTNMKDMERLITILAGEMKEAWIGLYDPTNGTRTWRWSLPGVEFNESETNWKTGEPTDGESENCAYLENLKWIDTGCRGNKYFVCFNREY</sequence>
<dbReference type="SUPFAM" id="SSF56436">
    <property type="entry name" value="C-type lectin-like"/>
    <property type="match status" value="1"/>
</dbReference>
<organism evidence="3 4">
    <name type="scientific">Poecilia mexicana</name>
    <dbReference type="NCBI Taxonomy" id="48701"/>
    <lineage>
        <taxon>Eukaryota</taxon>
        <taxon>Metazoa</taxon>
        <taxon>Chordata</taxon>
        <taxon>Craniata</taxon>
        <taxon>Vertebrata</taxon>
        <taxon>Euteleostomi</taxon>
        <taxon>Actinopterygii</taxon>
        <taxon>Neopterygii</taxon>
        <taxon>Teleostei</taxon>
        <taxon>Neoteleostei</taxon>
        <taxon>Acanthomorphata</taxon>
        <taxon>Ovalentaria</taxon>
        <taxon>Atherinomorphae</taxon>
        <taxon>Cyprinodontiformes</taxon>
        <taxon>Poeciliidae</taxon>
        <taxon>Poeciliinae</taxon>
        <taxon>Poecilia</taxon>
    </lineage>
</organism>
<dbReference type="InterPro" id="IPR001304">
    <property type="entry name" value="C-type_lectin-like"/>
</dbReference>
<protein>
    <recommendedName>
        <fullName evidence="2">C-type lectin domain-containing protein</fullName>
    </recommendedName>
</protein>
<name>A0A3B3WLK8_9TELE</name>
<evidence type="ECO:0000256" key="1">
    <source>
        <dbReference type="ARBA" id="ARBA00023157"/>
    </source>
</evidence>
<reference evidence="3" key="1">
    <citation type="submission" date="2025-08" db="UniProtKB">
        <authorList>
            <consortium name="Ensembl"/>
        </authorList>
    </citation>
    <scope>IDENTIFICATION</scope>
</reference>
<dbReference type="InterPro" id="IPR018378">
    <property type="entry name" value="C-type_lectin_CS"/>
</dbReference>
<dbReference type="STRING" id="48701.ENSPMEP00000003602"/>
<dbReference type="PANTHER" id="PTHR45784:SF3">
    <property type="entry name" value="C-TYPE LECTIN DOMAIN FAMILY 4 MEMBER K-LIKE-RELATED"/>
    <property type="match status" value="1"/>
</dbReference>
<reference evidence="3" key="2">
    <citation type="submission" date="2025-09" db="UniProtKB">
        <authorList>
            <consortium name="Ensembl"/>
        </authorList>
    </citation>
    <scope>IDENTIFICATION</scope>
</reference>
<dbReference type="Pfam" id="PF00059">
    <property type="entry name" value="Lectin_C"/>
    <property type="match status" value="1"/>
</dbReference>
<keyword evidence="1" id="KW-1015">Disulfide bond</keyword>
<dbReference type="Gene3D" id="3.10.100.10">
    <property type="entry name" value="Mannose-Binding Protein A, subunit A"/>
    <property type="match status" value="1"/>
</dbReference>
<evidence type="ECO:0000313" key="3">
    <source>
        <dbReference type="Ensembl" id="ENSPMEP00000003602.1"/>
    </source>
</evidence>
<evidence type="ECO:0000259" key="2">
    <source>
        <dbReference type="PROSITE" id="PS50041"/>
    </source>
</evidence>
<proteinExistence type="predicted"/>
<dbReference type="Proteomes" id="UP000261480">
    <property type="component" value="Unplaced"/>
</dbReference>